<dbReference type="EMBL" id="CAUYUJ010014939">
    <property type="protein sequence ID" value="CAK0847894.1"/>
    <property type="molecule type" value="Genomic_DNA"/>
</dbReference>
<evidence type="ECO:0000256" key="1">
    <source>
        <dbReference type="SAM" id="MobiDB-lite"/>
    </source>
</evidence>
<evidence type="ECO:0000313" key="2">
    <source>
        <dbReference type="EMBL" id="CAK0847894.1"/>
    </source>
</evidence>
<keyword evidence="3" id="KW-1185">Reference proteome</keyword>
<protein>
    <submittedName>
        <fullName evidence="2">Uncharacterized protein</fullName>
    </submittedName>
</protein>
<evidence type="ECO:0000313" key="3">
    <source>
        <dbReference type="Proteomes" id="UP001189429"/>
    </source>
</evidence>
<dbReference type="Proteomes" id="UP001189429">
    <property type="component" value="Unassembled WGS sequence"/>
</dbReference>
<comment type="caution">
    <text evidence="2">The sequence shown here is derived from an EMBL/GenBank/DDBJ whole genome shotgun (WGS) entry which is preliminary data.</text>
</comment>
<dbReference type="CDD" id="cd00105">
    <property type="entry name" value="KH-I"/>
    <property type="match status" value="1"/>
</dbReference>
<feature type="region of interest" description="Disordered" evidence="1">
    <location>
        <begin position="106"/>
        <end position="130"/>
    </location>
</feature>
<organism evidence="2 3">
    <name type="scientific">Prorocentrum cordatum</name>
    <dbReference type="NCBI Taxonomy" id="2364126"/>
    <lineage>
        <taxon>Eukaryota</taxon>
        <taxon>Sar</taxon>
        <taxon>Alveolata</taxon>
        <taxon>Dinophyceae</taxon>
        <taxon>Prorocentrales</taxon>
        <taxon>Prorocentraceae</taxon>
        <taxon>Prorocentrum</taxon>
    </lineage>
</organism>
<reference evidence="2" key="1">
    <citation type="submission" date="2023-10" db="EMBL/GenBank/DDBJ databases">
        <authorList>
            <person name="Chen Y."/>
            <person name="Shah S."/>
            <person name="Dougan E. K."/>
            <person name="Thang M."/>
            <person name="Chan C."/>
        </authorList>
    </citation>
    <scope>NUCLEOTIDE SEQUENCE [LARGE SCALE GENOMIC DNA]</scope>
</reference>
<gene>
    <name evidence="2" type="ORF">PCOR1329_LOCUS40979</name>
</gene>
<accession>A0ABN9TPP3</accession>
<sequence length="314" mass="30552">MVSEVVAETIKPLASGGAASADLAALEQALAKVSEAREAQAAGQRGLQSAVRRAADSWAEQSSLAVTTMLQKELSKISDGVAVTLAQQLSQSKRFCEALAKGVQRITPPRAPGPLRRPPRGAGHPARPGRMHGAGPCGCGTFGAAGAGAGGEQASFAPTSFGPAGPACFGPLGGAGGLGGLGGLGSFGSAGMGGVGMFGAMGGCGGMGLGFGGLGCAAGAGVCGSEAAFLGALQASGAGGGRLTLLLPRGLVGGVLVPRGLMAEIAQRSGCRIDIGGEGPAETMQVSLTGSFAANSLAALLLQERAVQFQQEQP</sequence>
<proteinExistence type="predicted"/>
<name>A0ABN9TPP3_9DINO</name>